<evidence type="ECO:0000259" key="5">
    <source>
        <dbReference type="SMART" id="SM00849"/>
    </source>
</evidence>
<dbReference type="SUPFAM" id="SSF56281">
    <property type="entry name" value="Metallo-hydrolase/oxidoreductase"/>
    <property type="match status" value="1"/>
</dbReference>
<protein>
    <recommendedName>
        <fullName evidence="5">Metallo-beta-lactamase domain-containing protein</fullName>
    </recommendedName>
</protein>
<gene>
    <name evidence="6" type="ORF">METZ01_LOCUS98208</name>
</gene>
<dbReference type="InterPro" id="IPR051013">
    <property type="entry name" value="MBL_superfamily_lactonases"/>
</dbReference>
<dbReference type="InterPro" id="IPR036866">
    <property type="entry name" value="RibonucZ/Hydroxyglut_hydro"/>
</dbReference>
<dbReference type="Gene3D" id="3.60.15.10">
    <property type="entry name" value="Ribonuclease Z/Hydroxyacylglutathione hydrolase-like"/>
    <property type="match status" value="1"/>
</dbReference>
<accession>A0A381VYP2</accession>
<evidence type="ECO:0000256" key="1">
    <source>
        <dbReference type="ARBA" id="ARBA00007749"/>
    </source>
</evidence>
<dbReference type="AlphaFoldDB" id="A0A381VYP2"/>
<dbReference type="EMBL" id="UINC01010173">
    <property type="protein sequence ID" value="SVA45354.1"/>
    <property type="molecule type" value="Genomic_DNA"/>
</dbReference>
<evidence type="ECO:0000256" key="4">
    <source>
        <dbReference type="ARBA" id="ARBA00022833"/>
    </source>
</evidence>
<reference evidence="6" key="1">
    <citation type="submission" date="2018-05" db="EMBL/GenBank/DDBJ databases">
        <authorList>
            <person name="Lanie J.A."/>
            <person name="Ng W.-L."/>
            <person name="Kazmierczak K.M."/>
            <person name="Andrzejewski T.M."/>
            <person name="Davidsen T.M."/>
            <person name="Wayne K.J."/>
            <person name="Tettelin H."/>
            <person name="Glass J.I."/>
            <person name="Rusch D."/>
            <person name="Podicherti R."/>
            <person name="Tsui H.-C.T."/>
            <person name="Winkler M.E."/>
        </authorList>
    </citation>
    <scope>NUCLEOTIDE SEQUENCE</scope>
</reference>
<dbReference type="SMART" id="SM00849">
    <property type="entry name" value="Lactamase_B"/>
    <property type="match status" value="1"/>
</dbReference>
<feature type="non-terminal residue" evidence="6">
    <location>
        <position position="1"/>
    </location>
</feature>
<name>A0A381VYP2_9ZZZZ</name>
<feature type="non-terminal residue" evidence="6">
    <location>
        <position position="207"/>
    </location>
</feature>
<keyword evidence="3" id="KW-0378">Hydrolase</keyword>
<keyword evidence="4" id="KW-0862">Zinc</keyword>
<dbReference type="PANTHER" id="PTHR42978">
    <property type="entry name" value="QUORUM-QUENCHING LACTONASE YTNP-RELATED-RELATED"/>
    <property type="match status" value="1"/>
</dbReference>
<proteinExistence type="inferred from homology"/>
<dbReference type="GO" id="GO:0016787">
    <property type="term" value="F:hydrolase activity"/>
    <property type="evidence" value="ECO:0007669"/>
    <property type="project" value="UniProtKB-KW"/>
</dbReference>
<dbReference type="Pfam" id="PF00753">
    <property type="entry name" value="Lactamase_B"/>
    <property type="match status" value="1"/>
</dbReference>
<dbReference type="PANTHER" id="PTHR42978:SF6">
    <property type="entry name" value="QUORUM-QUENCHING LACTONASE YTNP-RELATED"/>
    <property type="match status" value="1"/>
</dbReference>
<evidence type="ECO:0000313" key="6">
    <source>
        <dbReference type="EMBL" id="SVA45354.1"/>
    </source>
</evidence>
<comment type="similarity">
    <text evidence="1">Belongs to the metallo-beta-lactamase superfamily.</text>
</comment>
<evidence type="ECO:0000256" key="2">
    <source>
        <dbReference type="ARBA" id="ARBA00022723"/>
    </source>
</evidence>
<sequence length="207" mass="23617">VTSQFSLDGGAMFGVIPKTLWEKEAPADKFNRINMVTRSLLLIGNDRNIIIDTGNGDKWDKKYRSIYNIKLDKVNLNNSLSKVGLSQDDITDVFCTHLHFDHAGGNTTYKNERIIPTFQNANYWIHKDNWDLANSPTEKDKGSYLEENWKVLAQNNMIQFIENKDEFLPGVKLFISNGHTTGMMHPIITDNSKTLFYAADIFPMASH</sequence>
<dbReference type="InterPro" id="IPR001279">
    <property type="entry name" value="Metallo-B-lactamas"/>
</dbReference>
<feature type="domain" description="Metallo-beta-lactamase" evidence="5">
    <location>
        <begin position="36"/>
        <end position="207"/>
    </location>
</feature>
<dbReference type="GO" id="GO:0046872">
    <property type="term" value="F:metal ion binding"/>
    <property type="evidence" value="ECO:0007669"/>
    <property type="project" value="UniProtKB-KW"/>
</dbReference>
<organism evidence="6">
    <name type="scientific">marine metagenome</name>
    <dbReference type="NCBI Taxonomy" id="408172"/>
    <lineage>
        <taxon>unclassified sequences</taxon>
        <taxon>metagenomes</taxon>
        <taxon>ecological metagenomes</taxon>
    </lineage>
</organism>
<keyword evidence="2" id="KW-0479">Metal-binding</keyword>
<evidence type="ECO:0000256" key="3">
    <source>
        <dbReference type="ARBA" id="ARBA00022801"/>
    </source>
</evidence>